<evidence type="ECO:0000313" key="3">
    <source>
        <dbReference type="EMBL" id="PWR24866.1"/>
    </source>
</evidence>
<feature type="compositionally biased region" description="Pro residues" evidence="1">
    <location>
        <begin position="245"/>
        <end position="255"/>
    </location>
</feature>
<dbReference type="OrthoDB" id="9895285at2"/>
<proteinExistence type="predicted"/>
<accession>A0A317EF11</accession>
<feature type="chain" id="PRO_5016351238" evidence="2">
    <location>
        <begin position="22"/>
        <end position="265"/>
    </location>
</feature>
<organism evidence="3 4">
    <name type="scientific">Zavarzinia aquatilis</name>
    <dbReference type="NCBI Taxonomy" id="2211142"/>
    <lineage>
        <taxon>Bacteria</taxon>
        <taxon>Pseudomonadati</taxon>
        <taxon>Pseudomonadota</taxon>
        <taxon>Alphaproteobacteria</taxon>
        <taxon>Rhodospirillales</taxon>
        <taxon>Zavarziniaceae</taxon>
        <taxon>Zavarzinia</taxon>
    </lineage>
</organism>
<keyword evidence="4" id="KW-1185">Reference proteome</keyword>
<feature type="signal peptide" evidence="2">
    <location>
        <begin position="1"/>
        <end position="21"/>
    </location>
</feature>
<comment type="caution">
    <text evidence="3">The sequence shown here is derived from an EMBL/GenBank/DDBJ whole genome shotgun (WGS) entry which is preliminary data.</text>
</comment>
<feature type="compositionally biased region" description="Low complexity" evidence="1">
    <location>
        <begin position="212"/>
        <end position="228"/>
    </location>
</feature>
<keyword evidence="2" id="KW-0732">Signal</keyword>
<gene>
    <name evidence="3" type="ORF">DKG74_03570</name>
</gene>
<evidence type="ECO:0000256" key="2">
    <source>
        <dbReference type="SAM" id="SignalP"/>
    </source>
</evidence>
<reference evidence="3 4" key="1">
    <citation type="submission" date="2018-05" db="EMBL/GenBank/DDBJ databases">
        <title>Zavarzinia sp. HR-AS.</title>
        <authorList>
            <person name="Lee Y."/>
            <person name="Jeon C.O."/>
        </authorList>
    </citation>
    <scope>NUCLEOTIDE SEQUENCE [LARGE SCALE GENOMIC DNA]</scope>
    <source>
        <strain evidence="3 4">HR-AS</strain>
    </source>
</reference>
<protein>
    <submittedName>
        <fullName evidence="3">Uncharacterized protein</fullName>
    </submittedName>
</protein>
<name>A0A317EF11_9PROT</name>
<dbReference type="EMBL" id="QGLE01000002">
    <property type="protein sequence ID" value="PWR24866.1"/>
    <property type="molecule type" value="Genomic_DNA"/>
</dbReference>
<dbReference type="Proteomes" id="UP000245461">
    <property type="component" value="Unassembled WGS sequence"/>
</dbReference>
<evidence type="ECO:0000256" key="1">
    <source>
        <dbReference type="SAM" id="MobiDB-lite"/>
    </source>
</evidence>
<dbReference type="AlphaFoldDB" id="A0A317EF11"/>
<dbReference type="RefSeq" id="WP_109902738.1">
    <property type="nucleotide sequence ID" value="NZ_QGLE01000002.1"/>
</dbReference>
<sequence length="265" mass="26474">MRRALALSLAVAALTAAPARAEGGWQVDCGATSAILGGKVVPGGACAATLGLADGTSLKFWTGARSADGLALRGPALAIEMPLPEDRLDALAARFKGNAAVLAAGAAYRLDLSSGAAIEGRCDRLSIPPRRASRPADGPKTLGFERMGCQIDDADGTIRDRLIADGSFAFALSIGGVRLARAVHLEDGGDEAYAAALARLAGEAAPPPPVAAPAAPSSAKAPGPAVPSYELDDLPSGEGEGNGGPTPPAAPPGPPVQSFELEDLD</sequence>
<feature type="region of interest" description="Disordered" evidence="1">
    <location>
        <begin position="205"/>
        <end position="265"/>
    </location>
</feature>
<evidence type="ECO:0000313" key="4">
    <source>
        <dbReference type="Proteomes" id="UP000245461"/>
    </source>
</evidence>